<dbReference type="Proteomes" id="UP000019150">
    <property type="component" value="Chromosome"/>
</dbReference>
<evidence type="ECO:0000313" key="1">
    <source>
        <dbReference type="EMBL" id="AHH18547.1"/>
    </source>
</evidence>
<reference evidence="1 2" key="1">
    <citation type="journal article" date="2014" name="Appl. Environ. Microbiol.">
        <title>Insights into the Microbial Degradation of Rubber and Gutta-Percha by Analysis of the Complete Genome of Nocardia nova SH22a.</title>
        <authorList>
            <person name="Luo Q."/>
            <person name="Hiessl S."/>
            <person name="Poehlein A."/>
            <person name="Daniel R."/>
            <person name="Steinbuchel A."/>
        </authorList>
    </citation>
    <scope>NUCLEOTIDE SEQUENCE [LARGE SCALE GENOMIC DNA]</scope>
    <source>
        <strain evidence="1">SH22a</strain>
    </source>
</reference>
<dbReference type="OrthoDB" id="9861398at2"/>
<accession>W5TH70</accession>
<proteinExistence type="predicted"/>
<keyword evidence="2" id="KW-1185">Reference proteome</keyword>
<evidence type="ECO:0000313" key="2">
    <source>
        <dbReference type="Proteomes" id="UP000019150"/>
    </source>
</evidence>
<dbReference type="KEGG" id="nno:NONO_c37630"/>
<sequence>MSDSTDKSKSRLKTVLEAATVLTGITTLVINSILTVKAIHISEDNRSLSETQYNNQQILQYSVNVISWDNVQSAPPGRSAIAPIKVALQNTGARPLQGCRTLHEFVKQDLSPDIYWPSNADPEALVWTLKGGDNHESAIQAPLPDAQTRTRVLMEVWYECDNPRLITVSNFFDIDILTGTVQYAQSQTRPTPIDAWQRYQQFERDNGRTPAPRPTP</sequence>
<organism evidence="1 2">
    <name type="scientific">Nocardia nova SH22a</name>
    <dbReference type="NCBI Taxonomy" id="1415166"/>
    <lineage>
        <taxon>Bacteria</taxon>
        <taxon>Bacillati</taxon>
        <taxon>Actinomycetota</taxon>
        <taxon>Actinomycetes</taxon>
        <taxon>Mycobacteriales</taxon>
        <taxon>Nocardiaceae</taxon>
        <taxon>Nocardia</taxon>
    </lineage>
</organism>
<name>W5TH70_9NOCA</name>
<dbReference type="RefSeq" id="WP_025349983.1">
    <property type="nucleotide sequence ID" value="NZ_CP006850.1"/>
</dbReference>
<dbReference type="HOGENOM" id="CLU_1276530_0_0_11"/>
<dbReference type="EMBL" id="CP006850">
    <property type="protein sequence ID" value="AHH18547.1"/>
    <property type="molecule type" value="Genomic_DNA"/>
</dbReference>
<protein>
    <submittedName>
        <fullName evidence="1">Uncharacterized protein</fullName>
    </submittedName>
</protein>
<dbReference type="AlphaFoldDB" id="W5TH70"/>
<dbReference type="PATRIC" id="fig|1415166.3.peg.3861"/>
<gene>
    <name evidence="1" type="ORF">NONO_c37630</name>
</gene>